<dbReference type="AlphaFoldDB" id="A0A0G3X845"/>
<evidence type="ECO:0000256" key="1">
    <source>
        <dbReference type="ARBA" id="ARBA00023015"/>
    </source>
</evidence>
<evidence type="ECO:0000256" key="2">
    <source>
        <dbReference type="ARBA" id="ARBA00023125"/>
    </source>
</evidence>
<dbReference type="RefSeq" id="WP_201784029.1">
    <property type="nucleotide sequence ID" value="NZ_CP011805.1"/>
</dbReference>
<dbReference type="Proteomes" id="UP000037643">
    <property type="component" value="Chromosome"/>
</dbReference>
<reference evidence="5 6" key="1">
    <citation type="submission" date="2015-06" db="EMBL/GenBank/DDBJ databases">
        <authorList>
            <person name="Kim K.M."/>
        </authorList>
    </citation>
    <scope>NUCLEOTIDE SEQUENCE [LARGE SCALE GENOMIC DNA]</scope>
    <source>
        <strain evidence="5 6">KCTC 22370</strain>
    </source>
</reference>
<feature type="domain" description="HTH luxR-type" evidence="4">
    <location>
        <begin position="263"/>
        <end position="328"/>
    </location>
</feature>
<dbReference type="GO" id="GO:0006355">
    <property type="term" value="P:regulation of DNA-templated transcription"/>
    <property type="evidence" value="ECO:0007669"/>
    <property type="project" value="InterPro"/>
</dbReference>
<keyword evidence="6" id="KW-1185">Reference proteome</keyword>
<sequence length="329" mass="36070">MLPVGGAMKGASVGQGSAWNMADFLLELYHDAAEYTPSELRIRVLRRLQEVVPFDFAVWGGGQAEGRLVNDLSVLDQSHAILGEWEAVAHQDGFCDLTLDKLGTTARFDDVLDYRDSLAYNEHWRRFDASHMMATIVAERSDGYVSFVGLCADDRPRVFSDAERSLKQMLMPHFSQALRISRDLGQARGDMPSEAVGLVTPDGAVLSVEGPFFELAMQEWGARIARLPSDVIHALHRAGQWSGVTAQAKMVPFGRNYFVHLIATSVLERLSPREREVAELFGAGLTHKAVARRLGSSPSTVRNQLASVYEKLGVSNKAELASLVGGGNL</sequence>
<keyword evidence="3" id="KW-0804">Transcription</keyword>
<evidence type="ECO:0000313" key="5">
    <source>
        <dbReference type="EMBL" id="AKM06801.1"/>
    </source>
</evidence>
<dbReference type="PANTHER" id="PTHR44688:SF16">
    <property type="entry name" value="DNA-BINDING TRANSCRIPTIONAL ACTIVATOR DEVR_DOSR"/>
    <property type="match status" value="1"/>
</dbReference>
<proteinExistence type="predicted"/>
<protein>
    <submittedName>
        <fullName evidence="5">Transcriptional regulator, LuxR family</fullName>
    </submittedName>
</protein>
<accession>A0A0G3X845</accession>
<keyword evidence="2" id="KW-0238">DNA-binding</keyword>
<dbReference type="PROSITE" id="PS50043">
    <property type="entry name" value="HTH_LUXR_2"/>
    <property type="match status" value="1"/>
</dbReference>
<keyword evidence="1" id="KW-0805">Transcription regulation</keyword>
<dbReference type="STRING" id="543877.AM2010_718"/>
<evidence type="ECO:0000313" key="6">
    <source>
        <dbReference type="Proteomes" id="UP000037643"/>
    </source>
</evidence>
<dbReference type="PANTHER" id="PTHR44688">
    <property type="entry name" value="DNA-BINDING TRANSCRIPTIONAL ACTIVATOR DEVR_DOSR"/>
    <property type="match status" value="1"/>
</dbReference>
<dbReference type="InterPro" id="IPR000792">
    <property type="entry name" value="Tscrpt_reg_LuxR_C"/>
</dbReference>
<dbReference type="PRINTS" id="PR00038">
    <property type="entry name" value="HTHLUXR"/>
</dbReference>
<evidence type="ECO:0000256" key="3">
    <source>
        <dbReference type="ARBA" id="ARBA00023163"/>
    </source>
</evidence>
<name>A0A0G3X845_9SPHN</name>
<dbReference type="SUPFAM" id="SSF46894">
    <property type="entry name" value="C-terminal effector domain of the bipartite response regulators"/>
    <property type="match status" value="1"/>
</dbReference>
<evidence type="ECO:0000259" key="4">
    <source>
        <dbReference type="PROSITE" id="PS50043"/>
    </source>
</evidence>
<dbReference type="SMART" id="SM00421">
    <property type="entry name" value="HTH_LUXR"/>
    <property type="match status" value="1"/>
</dbReference>
<dbReference type="PATRIC" id="fig|543877.4.peg.725"/>
<dbReference type="KEGG" id="amx:AM2010_718"/>
<dbReference type="InterPro" id="IPR016032">
    <property type="entry name" value="Sig_transdc_resp-reg_C-effctor"/>
</dbReference>
<dbReference type="InterPro" id="IPR036388">
    <property type="entry name" value="WH-like_DNA-bd_sf"/>
</dbReference>
<dbReference type="Pfam" id="PF00196">
    <property type="entry name" value="GerE"/>
    <property type="match status" value="1"/>
</dbReference>
<dbReference type="Gene3D" id="1.10.10.10">
    <property type="entry name" value="Winged helix-like DNA-binding domain superfamily/Winged helix DNA-binding domain"/>
    <property type="match status" value="1"/>
</dbReference>
<dbReference type="EMBL" id="CP011805">
    <property type="protein sequence ID" value="AKM06801.1"/>
    <property type="molecule type" value="Genomic_DNA"/>
</dbReference>
<dbReference type="CDD" id="cd06170">
    <property type="entry name" value="LuxR_C_like"/>
    <property type="match status" value="1"/>
</dbReference>
<dbReference type="GO" id="GO:0003677">
    <property type="term" value="F:DNA binding"/>
    <property type="evidence" value="ECO:0007669"/>
    <property type="project" value="UniProtKB-KW"/>
</dbReference>
<organism evidence="5 6">
    <name type="scientific">Pelagerythrobacter marensis</name>
    <dbReference type="NCBI Taxonomy" id="543877"/>
    <lineage>
        <taxon>Bacteria</taxon>
        <taxon>Pseudomonadati</taxon>
        <taxon>Pseudomonadota</taxon>
        <taxon>Alphaproteobacteria</taxon>
        <taxon>Sphingomonadales</taxon>
        <taxon>Erythrobacteraceae</taxon>
        <taxon>Pelagerythrobacter</taxon>
    </lineage>
</organism>
<gene>
    <name evidence="5" type="ORF">AM2010_718</name>
</gene>